<evidence type="ECO:0000313" key="2">
    <source>
        <dbReference type="EMBL" id="MCX2965693.1"/>
    </source>
</evidence>
<keyword evidence="1" id="KW-0472">Membrane</keyword>
<comment type="caution">
    <text evidence="2">The sequence shown here is derived from an EMBL/GenBank/DDBJ whole genome shotgun (WGS) entry which is preliminary data.</text>
</comment>
<accession>A0A9X3D674</accession>
<name>A0A9X3D674_9ACTN</name>
<feature type="transmembrane region" description="Helical" evidence="1">
    <location>
        <begin position="12"/>
        <end position="30"/>
    </location>
</feature>
<dbReference type="AlphaFoldDB" id="A0A9X3D674"/>
<keyword evidence="3" id="KW-1185">Reference proteome</keyword>
<protein>
    <submittedName>
        <fullName evidence="2">Uncharacterized protein</fullName>
    </submittedName>
</protein>
<dbReference type="RefSeq" id="WP_266062754.1">
    <property type="nucleotide sequence ID" value="NZ_JAPKFM010000018.1"/>
</dbReference>
<gene>
    <name evidence="2" type="ORF">OSB52_16525</name>
</gene>
<evidence type="ECO:0000313" key="3">
    <source>
        <dbReference type="Proteomes" id="UP001143347"/>
    </source>
</evidence>
<feature type="transmembrane region" description="Helical" evidence="1">
    <location>
        <begin position="37"/>
        <end position="60"/>
    </location>
</feature>
<evidence type="ECO:0000256" key="1">
    <source>
        <dbReference type="SAM" id="Phobius"/>
    </source>
</evidence>
<dbReference type="EMBL" id="JAPKFM010000018">
    <property type="protein sequence ID" value="MCX2965693.1"/>
    <property type="molecule type" value="Genomic_DNA"/>
</dbReference>
<proteinExistence type="predicted"/>
<feature type="transmembrane region" description="Helical" evidence="1">
    <location>
        <begin position="114"/>
        <end position="133"/>
    </location>
</feature>
<organism evidence="2 3">
    <name type="scientific">Gordonia aquimaris</name>
    <dbReference type="NCBI Taxonomy" id="2984863"/>
    <lineage>
        <taxon>Bacteria</taxon>
        <taxon>Bacillati</taxon>
        <taxon>Actinomycetota</taxon>
        <taxon>Actinomycetes</taxon>
        <taxon>Mycobacteriales</taxon>
        <taxon>Gordoniaceae</taxon>
        <taxon>Gordonia</taxon>
    </lineage>
</organism>
<dbReference type="Proteomes" id="UP001143347">
    <property type="component" value="Unassembled WGS sequence"/>
</dbReference>
<keyword evidence="1" id="KW-0812">Transmembrane</keyword>
<sequence>MTTKLAHALQSRTAAILVPAIYLGLVYYAHEPDALKIALIFPPTLLWWPGIPTGLLAVLWAASDRTLGAWKPELTREVRYVIGACCASSSTLIVGFIALHLAGGSASRNILNLFVPWGIALVPVTAAAAWVWAKLPASD</sequence>
<keyword evidence="1" id="KW-1133">Transmembrane helix</keyword>
<reference evidence="2" key="1">
    <citation type="submission" date="2022-10" db="EMBL/GenBank/DDBJ databases">
        <title>WGS of marine actinomycetes from Thailand.</title>
        <authorList>
            <person name="Thawai C."/>
        </authorList>
    </citation>
    <scope>NUCLEOTIDE SEQUENCE</scope>
    <source>
        <strain evidence="2">SW21</strain>
    </source>
</reference>
<feature type="transmembrane region" description="Helical" evidence="1">
    <location>
        <begin position="80"/>
        <end position="102"/>
    </location>
</feature>